<dbReference type="EMBL" id="SNYM01000013">
    <property type="protein sequence ID" value="TDQ46522.1"/>
    <property type="molecule type" value="Genomic_DNA"/>
</dbReference>
<comment type="caution">
    <text evidence="6">The sequence shown here is derived from an EMBL/GenBank/DDBJ whole genome shotgun (WGS) entry which is preliminary data.</text>
</comment>
<dbReference type="PANTHER" id="PTHR40261:SF1">
    <property type="entry name" value="RIESKE DOMAIN-CONTAINING PROTEIN"/>
    <property type="match status" value="1"/>
</dbReference>
<dbReference type="OrthoDB" id="9794779at2"/>
<dbReference type="Pfam" id="PF00355">
    <property type="entry name" value="Rieske"/>
    <property type="match status" value="1"/>
</dbReference>
<keyword evidence="1" id="KW-0001">2Fe-2S</keyword>
<dbReference type="InterPro" id="IPR017941">
    <property type="entry name" value="Rieske_2Fe-2S"/>
</dbReference>
<dbReference type="GO" id="GO:0046872">
    <property type="term" value="F:metal ion binding"/>
    <property type="evidence" value="ECO:0007669"/>
    <property type="project" value="UniProtKB-KW"/>
</dbReference>
<dbReference type="Proteomes" id="UP000295375">
    <property type="component" value="Unassembled WGS sequence"/>
</dbReference>
<evidence type="ECO:0000313" key="7">
    <source>
        <dbReference type="Proteomes" id="UP000295375"/>
    </source>
</evidence>
<proteinExistence type="predicted"/>
<evidence type="ECO:0000256" key="2">
    <source>
        <dbReference type="ARBA" id="ARBA00022723"/>
    </source>
</evidence>
<dbReference type="RefSeq" id="WP_133591764.1">
    <property type="nucleotide sequence ID" value="NZ_CP037953.1"/>
</dbReference>
<gene>
    <name evidence="6" type="ORF">EV696_11363</name>
</gene>
<dbReference type="InterPro" id="IPR036922">
    <property type="entry name" value="Rieske_2Fe-2S_sf"/>
</dbReference>
<name>A0A4R6UJ59_9GAMM</name>
<evidence type="ECO:0000313" key="6">
    <source>
        <dbReference type="EMBL" id="TDQ46522.1"/>
    </source>
</evidence>
<evidence type="ECO:0000256" key="4">
    <source>
        <dbReference type="ARBA" id="ARBA00023014"/>
    </source>
</evidence>
<accession>A0A4R6UJ59</accession>
<protein>
    <submittedName>
        <fullName evidence="6">Nitrite reductase/ring-hydroxylating ferredoxin subunit</fullName>
    </submittedName>
</protein>
<keyword evidence="7" id="KW-1185">Reference proteome</keyword>
<dbReference type="PANTHER" id="PTHR40261">
    <property type="match status" value="1"/>
</dbReference>
<evidence type="ECO:0000256" key="3">
    <source>
        <dbReference type="ARBA" id="ARBA00023004"/>
    </source>
</evidence>
<dbReference type="CDD" id="cd03467">
    <property type="entry name" value="Rieske"/>
    <property type="match status" value="1"/>
</dbReference>
<dbReference type="AlphaFoldDB" id="A0A4R6UJ59"/>
<feature type="domain" description="Rieske" evidence="5">
    <location>
        <begin position="2"/>
        <end position="103"/>
    </location>
</feature>
<organism evidence="6 7">
    <name type="scientific">Permianibacter aggregans</name>
    <dbReference type="NCBI Taxonomy" id="1510150"/>
    <lineage>
        <taxon>Bacteria</taxon>
        <taxon>Pseudomonadati</taxon>
        <taxon>Pseudomonadota</taxon>
        <taxon>Gammaproteobacteria</taxon>
        <taxon>Pseudomonadales</taxon>
        <taxon>Pseudomonadaceae</taxon>
        <taxon>Permianibacter</taxon>
    </lineage>
</organism>
<evidence type="ECO:0000259" key="5">
    <source>
        <dbReference type="PROSITE" id="PS51296"/>
    </source>
</evidence>
<keyword evidence="2" id="KW-0479">Metal-binding</keyword>
<reference evidence="6 7" key="1">
    <citation type="submission" date="2019-03" db="EMBL/GenBank/DDBJ databases">
        <title>Genomic Encyclopedia of Type Strains, Phase IV (KMG-IV): sequencing the most valuable type-strain genomes for metagenomic binning, comparative biology and taxonomic classification.</title>
        <authorList>
            <person name="Goeker M."/>
        </authorList>
    </citation>
    <scope>NUCLEOTIDE SEQUENCE [LARGE SCALE GENOMIC DNA]</scope>
    <source>
        <strain evidence="6 7">DSM 103792</strain>
    </source>
</reference>
<sequence>MQALCSLTEIPDGEARAFPYRDRSLVLVRRGLKAWAYVNRCPHAGVELQWQENRFMSLDGTQLQCSTHGALFNIDSGYCTWGPCQGRSLQSLSISIENGIVYLME</sequence>
<dbReference type="PROSITE" id="PS51296">
    <property type="entry name" value="RIESKE"/>
    <property type="match status" value="1"/>
</dbReference>
<evidence type="ECO:0000256" key="1">
    <source>
        <dbReference type="ARBA" id="ARBA00022714"/>
    </source>
</evidence>
<dbReference type="GO" id="GO:0051537">
    <property type="term" value="F:2 iron, 2 sulfur cluster binding"/>
    <property type="evidence" value="ECO:0007669"/>
    <property type="project" value="UniProtKB-KW"/>
</dbReference>
<dbReference type="SUPFAM" id="SSF50022">
    <property type="entry name" value="ISP domain"/>
    <property type="match status" value="1"/>
</dbReference>
<keyword evidence="3" id="KW-0408">Iron</keyword>
<dbReference type="Gene3D" id="2.102.10.10">
    <property type="entry name" value="Rieske [2Fe-2S] iron-sulphur domain"/>
    <property type="match status" value="1"/>
</dbReference>
<keyword evidence="4" id="KW-0411">Iron-sulfur</keyword>